<feature type="domain" description="Mur ligase C-terminal" evidence="11">
    <location>
        <begin position="387"/>
        <end position="515"/>
    </location>
</feature>
<dbReference type="InterPro" id="IPR000713">
    <property type="entry name" value="Mur_ligase_N"/>
</dbReference>
<dbReference type="RefSeq" id="WP_032853008.1">
    <property type="nucleotide sequence ID" value="NZ_CP012029.1"/>
</dbReference>
<feature type="region of interest" description="Disordered" evidence="9">
    <location>
        <begin position="254"/>
        <end position="279"/>
    </location>
</feature>
<sequence length="527" mass="58046">MSLNRLSFQKPFFLGIGGSGMSSLAFLLLSKGLKVGGYDGKHSAVVEKLVLNGATVLHKSDVLEVENYDLAVYSSAIRLESHPLVKKFKDKGIPLVHRSELLHQVMSEKKQISVAGSHGKTTTSAMIAFLLEKCGMSPSIMVGGEVAFLDGKGGSWGKGEWGIFESDESDGTFNNHNAEIRVLTNVDEDHLDHYLTRENLLSAFARYMERTSWKLILNLDDIGIRDSLALIQDHSKILGFCKVFVSGEIAKNPSHNSNVEGTRTTDSSSSGNRVISSNLENKTSQIGEKSISQYSKGKVSKTETFGAQNDTANDVLRDIDSSKIIYYTIDSGNLSFRFQEKEYSFFLKYPGEHYLKNALAAILACSEVGAPVTELVSQISEYSGVSRRLEYLGSKNGIEVYDDYGHHPTEIKAVIQSMEGLKKNGRAIILFQPHRYTRTQNLYKEFAESLDTGESVYLLPIYPAGEDPIEGVGTELILDSMKVSAKILPKEISEGIFILKNSLKPGDKLITLGAGNVRDWGLAFLKD</sequence>
<keyword evidence="3" id="KW-0547">Nucleotide-binding</keyword>
<protein>
    <submittedName>
        <fullName evidence="13">Mur ligase family, glutamate ligase domain protein</fullName>
    </submittedName>
</protein>
<dbReference type="Proteomes" id="UP000058857">
    <property type="component" value="Chromosome 1"/>
</dbReference>
<accession>A0A0E3B4W8</accession>
<name>A0A0E3B4W8_LEPBO</name>
<evidence type="ECO:0000256" key="4">
    <source>
        <dbReference type="ARBA" id="ARBA00022840"/>
    </source>
</evidence>
<keyword evidence="5" id="KW-0133">Cell shape</keyword>
<feature type="domain" description="Mur ligase central" evidence="12">
    <location>
        <begin position="114"/>
        <end position="234"/>
    </location>
</feature>
<dbReference type="PATRIC" id="fig|280505.15.peg.1921"/>
<dbReference type="GO" id="GO:0051301">
    <property type="term" value="P:cell division"/>
    <property type="evidence" value="ECO:0007669"/>
    <property type="project" value="UniProtKB-KW"/>
</dbReference>
<feature type="compositionally biased region" description="Low complexity" evidence="9">
    <location>
        <begin position="267"/>
        <end position="277"/>
    </location>
</feature>
<dbReference type="SUPFAM" id="SSF51984">
    <property type="entry name" value="MurCD N-terminal domain"/>
    <property type="match status" value="1"/>
</dbReference>
<keyword evidence="7" id="KW-0131">Cell cycle</keyword>
<dbReference type="SUPFAM" id="SSF53244">
    <property type="entry name" value="MurD-like peptide ligases, peptide-binding domain"/>
    <property type="match status" value="1"/>
</dbReference>
<dbReference type="Gene3D" id="3.40.1190.10">
    <property type="entry name" value="Mur-like, catalytic domain"/>
    <property type="match status" value="1"/>
</dbReference>
<evidence type="ECO:0000259" key="10">
    <source>
        <dbReference type="Pfam" id="PF01225"/>
    </source>
</evidence>
<dbReference type="Pfam" id="PF08245">
    <property type="entry name" value="Mur_ligase_M"/>
    <property type="match status" value="1"/>
</dbReference>
<dbReference type="Pfam" id="PF02875">
    <property type="entry name" value="Mur_ligase_C"/>
    <property type="match status" value="1"/>
</dbReference>
<dbReference type="Pfam" id="PF01225">
    <property type="entry name" value="Mur_ligase"/>
    <property type="match status" value="1"/>
</dbReference>
<keyword evidence="1 13" id="KW-0436">Ligase</keyword>
<evidence type="ECO:0000256" key="2">
    <source>
        <dbReference type="ARBA" id="ARBA00022618"/>
    </source>
</evidence>
<keyword evidence="8" id="KW-0961">Cell wall biogenesis/degradation</keyword>
<keyword evidence="2" id="KW-0132">Cell division</keyword>
<evidence type="ECO:0000259" key="11">
    <source>
        <dbReference type="Pfam" id="PF02875"/>
    </source>
</evidence>
<evidence type="ECO:0000313" key="13">
    <source>
        <dbReference type="EMBL" id="ALO26233.1"/>
    </source>
</evidence>
<dbReference type="InterPro" id="IPR004101">
    <property type="entry name" value="Mur_ligase_C"/>
</dbReference>
<dbReference type="Gene3D" id="3.40.50.720">
    <property type="entry name" value="NAD(P)-binding Rossmann-like Domain"/>
    <property type="match status" value="1"/>
</dbReference>
<organism evidence="13">
    <name type="scientific">Leptospira borgpetersenii serovar Ballum</name>
    <dbReference type="NCBI Taxonomy" id="280505"/>
    <lineage>
        <taxon>Bacteria</taxon>
        <taxon>Pseudomonadati</taxon>
        <taxon>Spirochaetota</taxon>
        <taxon>Spirochaetia</taxon>
        <taxon>Leptospirales</taxon>
        <taxon>Leptospiraceae</taxon>
        <taxon>Leptospira</taxon>
    </lineage>
</organism>
<dbReference type="GO" id="GO:0016881">
    <property type="term" value="F:acid-amino acid ligase activity"/>
    <property type="evidence" value="ECO:0007669"/>
    <property type="project" value="InterPro"/>
</dbReference>
<dbReference type="InterPro" id="IPR036615">
    <property type="entry name" value="Mur_ligase_C_dom_sf"/>
</dbReference>
<proteinExistence type="predicted"/>
<dbReference type="GO" id="GO:0008360">
    <property type="term" value="P:regulation of cell shape"/>
    <property type="evidence" value="ECO:0007669"/>
    <property type="project" value="UniProtKB-KW"/>
</dbReference>
<dbReference type="InterPro" id="IPR036565">
    <property type="entry name" value="Mur-like_cat_sf"/>
</dbReference>
<dbReference type="PANTHER" id="PTHR43445">
    <property type="entry name" value="UDP-N-ACETYLMURAMATE--L-ALANINE LIGASE-RELATED"/>
    <property type="match status" value="1"/>
</dbReference>
<gene>
    <name evidence="13" type="ORF">LBBP_01958</name>
</gene>
<dbReference type="PANTHER" id="PTHR43445:SF3">
    <property type="entry name" value="UDP-N-ACETYLMURAMATE--L-ALANINE LIGASE"/>
    <property type="match status" value="1"/>
</dbReference>
<evidence type="ECO:0000256" key="1">
    <source>
        <dbReference type="ARBA" id="ARBA00022598"/>
    </source>
</evidence>
<dbReference type="GO" id="GO:0071555">
    <property type="term" value="P:cell wall organization"/>
    <property type="evidence" value="ECO:0007669"/>
    <property type="project" value="UniProtKB-KW"/>
</dbReference>
<evidence type="ECO:0000256" key="3">
    <source>
        <dbReference type="ARBA" id="ARBA00022741"/>
    </source>
</evidence>
<evidence type="ECO:0000256" key="5">
    <source>
        <dbReference type="ARBA" id="ARBA00022960"/>
    </source>
</evidence>
<dbReference type="InterPro" id="IPR050061">
    <property type="entry name" value="MurCDEF_pg_biosynth"/>
</dbReference>
<feature type="compositionally biased region" description="Polar residues" evidence="9">
    <location>
        <begin position="254"/>
        <end position="266"/>
    </location>
</feature>
<dbReference type="EMBL" id="CP012029">
    <property type="protein sequence ID" value="ALO26233.1"/>
    <property type="molecule type" value="Genomic_DNA"/>
</dbReference>
<evidence type="ECO:0000256" key="8">
    <source>
        <dbReference type="ARBA" id="ARBA00023316"/>
    </source>
</evidence>
<evidence type="ECO:0000256" key="7">
    <source>
        <dbReference type="ARBA" id="ARBA00023306"/>
    </source>
</evidence>
<dbReference type="AlphaFoldDB" id="A0A0E3B4W8"/>
<keyword evidence="4" id="KW-0067">ATP-binding</keyword>
<evidence type="ECO:0000313" key="14">
    <source>
        <dbReference type="Proteomes" id="UP000058857"/>
    </source>
</evidence>
<dbReference type="GO" id="GO:0009252">
    <property type="term" value="P:peptidoglycan biosynthetic process"/>
    <property type="evidence" value="ECO:0007669"/>
    <property type="project" value="UniProtKB-KW"/>
</dbReference>
<feature type="domain" description="Mur ligase N-terminal catalytic" evidence="10">
    <location>
        <begin position="13"/>
        <end position="109"/>
    </location>
</feature>
<reference evidence="13 14" key="1">
    <citation type="journal article" date="2015" name="PLoS Negl. Trop. Dis.">
        <title>Distribution of Plasmids in Distinct Leptospira Pathogenic Species.</title>
        <authorList>
            <person name="Wang Y."/>
            <person name="Zhuang X."/>
            <person name="Zhong Y."/>
            <person name="Zhang C."/>
            <person name="Zhang Y."/>
            <person name="Zeng L."/>
            <person name="Zhu Y."/>
            <person name="He P."/>
            <person name="Dong K."/>
            <person name="Pal U."/>
            <person name="Guo X."/>
            <person name="Qin J."/>
        </authorList>
    </citation>
    <scope>NUCLEOTIDE SEQUENCE [LARGE SCALE GENOMIC DNA]</scope>
    <source>
        <strain evidence="13 14">56604</strain>
    </source>
</reference>
<dbReference type="GO" id="GO:0005524">
    <property type="term" value="F:ATP binding"/>
    <property type="evidence" value="ECO:0007669"/>
    <property type="project" value="UniProtKB-KW"/>
</dbReference>
<keyword evidence="6" id="KW-0573">Peptidoglycan synthesis</keyword>
<evidence type="ECO:0000256" key="9">
    <source>
        <dbReference type="SAM" id="MobiDB-lite"/>
    </source>
</evidence>
<dbReference type="InterPro" id="IPR013221">
    <property type="entry name" value="Mur_ligase_cen"/>
</dbReference>
<dbReference type="SUPFAM" id="SSF53623">
    <property type="entry name" value="MurD-like peptide ligases, catalytic domain"/>
    <property type="match status" value="2"/>
</dbReference>
<evidence type="ECO:0000256" key="6">
    <source>
        <dbReference type="ARBA" id="ARBA00022984"/>
    </source>
</evidence>
<evidence type="ECO:0000259" key="12">
    <source>
        <dbReference type="Pfam" id="PF08245"/>
    </source>
</evidence>
<dbReference type="Gene3D" id="3.90.190.20">
    <property type="entry name" value="Mur ligase, C-terminal domain"/>
    <property type="match status" value="1"/>
</dbReference>